<reference evidence="9 10" key="1">
    <citation type="submission" date="2021-06" db="EMBL/GenBank/DDBJ databases">
        <authorList>
            <person name="Kallberg Y."/>
            <person name="Tangrot J."/>
            <person name="Rosling A."/>
        </authorList>
    </citation>
    <scope>NUCLEOTIDE SEQUENCE [LARGE SCALE GENOMIC DNA]</scope>
    <source>
        <strain evidence="9 10">120-4 pot B 10/14</strain>
    </source>
</reference>
<dbReference type="InterPro" id="IPR040156">
    <property type="entry name" value="ETF-QO"/>
</dbReference>
<keyword evidence="4 7" id="KW-0408">Iron</keyword>
<organism evidence="9 10">
    <name type="scientific">Gigaspora margarita</name>
    <dbReference type="NCBI Taxonomy" id="4874"/>
    <lineage>
        <taxon>Eukaryota</taxon>
        <taxon>Fungi</taxon>
        <taxon>Fungi incertae sedis</taxon>
        <taxon>Mucoromycota</taxon>
        <taxon>Glomeromycotina</taxon>
        <taxon>Glomeromycetes</taxon>
        <taxon>Diversisporales</taxon>
        <taxon>Gigasporaceae</taxon>
        <taxon>Gigaspora</taxon>
    </lineage>
</organism>
<feature type="non-terminal residue" evidence="9">
    <location>
        <position position="1"/>
    </location>
</feature>
<dbReference type="Gene3D" id="3.30.70.20">
    <property type="match status" value="1"/>
</dbReference>
<feature type="domain" description="SWIM-type" evidence="8">
    <location>
        <begin position="43"/>
        <end position="79"/>
    </location>
</feature>
<evidence type="ECO:0000256" key="1">
    <source>
        <dbReference type="ARBA" id="ARBA00022448"/>
    </source>
</evidence>
<dbReference type="EMBL" id="CAJVQB010063856">
    <property type="protein sequence ID" value="CAG8840829.1"/>
    <property type="molecule type" value="Genomic_DNA"/>
</dbReference>
<keyword evidence="7" id="KW-0274">FAD</keyword>
<name>A0ABN7WU15_GIGMA</name>
<keyword evidence="7" id="KW-0285">Flavoprotein</keyword>
<keyword evidence="7" id="KW-0830">Ubiquinone</keyword>
<dbReference type="InterPro" id="IPR007859">
    <property type="entry name" value="ETF-QO/FixX_C"/>
</dbReference>
<evidence type="ECO:0000259" key="8">
    <source>
        <dbReference type="PROSITE" id="PS50966"/>
    </source>
</evidence>
<comment type="function">
    <text evidence="7">Accepts electrons from ETF and reduces ubiquinone.</text>
</comment>
<proteinExistence type="predicted"/>
<keyword evidence="3 7" id="KW-0249">Electron transport</keyword>
<evidence type="ECO:0000313" key="10">
    <source>
        <dbReference type="Proteomes" id="UP000789901"/>
    </source>
</evidence>
<keyword evidence="7" id="KW-0560">Oxidoreductase</keyword>
<dbReference type="InterPro" id="IPR007527">
    <property type="entry name" value="Znf_SWIM"/>
</dbReference>
<evidence type="ECO:0000256" key="7">
    <source>
        <dbReference type="RuleBase" id="RU366068"/>
    </source>
</evidence>
<dbReference type="PANTHER" id="PTHR10617">
    <property type="entry name" value="ELECTRON TRANSFER FLAVOPROTEIN-UBIQUINONE OXIDOREDUCTASE"/>
    <property type="match status" value="1"/>
</dbReference>
<comment type="caution">
    <text evidence="9">The sequence shown here is derived from an EMBL/GenBank/DDBJ whole genome shotgun (WGS) entry which is preliminary data.</text>
</comment>
<dbReference type="EC" id="1.5.5.1" evidence="7"/>
<dbReference type="Proteomes" id="UP000789901">
    <property type="component" value="Unassembled WGS sequence"/>
</dbReference>
<keyword evidence="1 7" id="KW-0813">Transport</keyword>
<comment type="cofactor">
    <cofactor evidence="7">
        <name>[4Fe-4S] cluster</name>
        <dbReference type="ChEBI" id="CHEBI:49883"/>
    </cofactor>
    <text evidence="7">Binds 1 [4Fe-4S] cluster.</text>
</comment>
<keyword evidence="6" id="KW-0862">Zinc</keyword>
<evidence type="ECO:0000313" key="9">
    <source>
        <dbReference type="EMBL" id="CAG8840829.1"/>
    </source>
</evidence>
<dbReference type="Pfam" id="PF05187">
    <property type="entry name" value="Fer4_ETF_QO"/>
    <property type="match status" value="1"/>
</dbReference>
<keyword evidence="10" id="KW-1185">Reference proteome</keyword>
<gene>
    <name evidence="9" type="ORF">GMARGA_LOCUS35098</name>
</gene>
<feature type="non-terminal residue" evidence="9">
    <location>
        <position position="524"/>
    </location>
</feature>
<comment type="cofactor">
    <cofactor evidence="7">
        <name>FAD</name>
        <dbReference type="ChEBI" id="CHEBI:57692"/>
    </cofactor>
</comment>
<evidence type="ECO:0000256" key="6">
    <source>
        <dbReference type="PROSITE-ProRule" id="PRU00325"/>
    </source>
</evidence>
<evidence type="ECO:0000256" key="3">
    <source>
        <dbReference type="ARBA" id="ARBA00022982"/>
    </source>
</evidence>
<sequence length="524" mass="60785">DSEIPTEADEDRELNLQSLIQIVNSNDILEIWKISRYGHPKCYQHVILLNNGEHLCTCFMLITHGIICRHFFKAFVESSNACFHLSLIPSRWYKDEYINSSEFYSNEIITSNCDFSNDSTNSMNSTQVQSFTQKYTVNGVLSEKNSKKISQDRLKFGTLMGEAKKAIQFAIQDNDDELIRFIKEYNHKKEAQRVEAESIKNQETLVKRKMLLNDNQIIQDANGKLLNYEQVLDPLKHQSKGRRPTKRLKPSIEFENKINPKGKNEDGQLTSDGSRKCGLCGGNGHYLQNLKERVELYKAQKINICRFLNQDNVLYAYEEKARKINNEFLTNEVDCLNKALHKKDVTIQLLQEKVATLQLRLDKLYEHTNDFEMVNERILRLCESVLEVHVKALGLQNCGQKIHPETHHIQHRINRVCLLSLSYLHDFVDYALIWLSLYLKDQMDIQTPECKPIEYLKPGGVITYDLLESVSRSGKNRAKNQPVYLRVRNETIPESRFCQAGVHEVVYDETNPGEKHLQINLQNC</sequence>
<accession>A0ABN7WU15</accession>
<evidence type="ECO:0000256" key="4">
    <source>
        <dbReference type="ARBA" id="ARBA00023004"/>
    </source>
</evidence>
<evidence type="ECO:0000256" key="2">
    <source>
        <dbReference type="ARBA" id="ARBA00022723"/>
    </source>
</evidence>
<protein>
    <recommendedName>
        <fullName evidence="7">Electron transfer flavoprotein-ubiquinone oxidoreductase</fullName>
        <shortName evidence="7">ETF-QO</shortName>
        <ecNumber evidence="7">1.5.5.1</ecNumber>
    </recommendedName>
</protein>
<keyword evidence="2 7" id="KW-0479">Metal-binding</keyword>
<evidence type="ECO:0000256" key="5">
    <source>
        <dbReference type="ARBA" id="ARBA00023014"/>
    </source>
</evidence>
<dbReference type="PANTHER" id="PTHR10617:SF107">
    <property type="entry name" value="ELECTRON TRANSFER FLAVOPROTEIN-UBIQUINONE OXIDOREDUCTASE, MITOCHONDRIAL"/>
    <property type="match status" value="1"/>
</dbReference>
<comment type="catalytic activity">
    <reaction evidence="7">
        <text>a ubiquinone + reduced [electron-transfer flavoprotein] = a ubiquinol + oxidized [electron-transfer flavoprotein] + H(+)</text>
        <dbReference type="Rhea" id="RHEA:24052"/>
        <dbReference type="Rhea" id="RHEA-COMP:9565"/>
        <dbReference type="Rhea" id="RHEA-COMP:9566"/>
        <dbReference type="Rhea" id="RHEA-COMP:10685"/>
        <dbReference type="Rhea" id="RHEA-COMP:10686"/>
        <dbReference type="ChEBI" id="CHEBI:15378"/>
        <dbReference type="ChEBI" id="CHEBI:16389"/>
        <dbReference type="ChEBI" id="CHEBI:17976"/>
        <dbReference type="ChEBI" id="CHEBI:57692"/>
        <dbReference type="ChEBI" id="CHEBI:58307"/>
        <dbReference type="EC" id="1.5.5.1"/>
    </reaction>
</comment>
<keyword evidence="6" id="KW-0863">Zinc-finger</keyword>
<keyword evidence="5 7" id="KW-0411">Iron-sulfur</keyword>
<dbReference type="PROSITE" id="PS50966">
    <property type="entry name" value="ZF_SWIM"/>
    <property type="match status" value="1"/>
</dbReference>